<dbReference type="AlphaFoldDB" id="A0A1W7D2X6"/>
<sequence length="218" mass="23424">MSDPRHEPARGDAARTLEKTAPLERTGPPAAPGRGAGGPAARRFWSERRGPAALVAAVLTGASALLLYDIVSVRADRPAASWRRTLADGLATRHLDDAWVVLGASAAVLTGVWLIVLALTPGLRGLLPMRRDDDLMRPGIERGAVALVLRNRAMEVSGVRSVRVDVGRRRIRALAEAHFREIDTVRADLEAVLTHGVAELGLAREPALTVHVRRPPKP</sequence>
<dbReference type="InterPro" id="IPR046253">
    <property type="entry name" value="DUF6286"/>
</dbReference>
<evidence type="ECO:0000313" key="5">
    <source>
        <dbReference type="Proteomes" id="UP000194218"/>
    </source>
</evidence>
<feature type="region of interest" description="Disordered" evidence="1">
    <location>
        <begin position="1"/>
        <end position="41"/>
    </location>
</feature>
<organism evidence="4 5">
    <name type="scientific">Streptomyces marincola</name>
    <dbReference type="NCBI Taxonomy" id="2878388"/>
    <lineage>
        <taxon>Bacteria</taxon>
        <taxon>Bacillati</taxon>
        <taxon>Actinomycetota</taxon>
        <taxon>Actinomycetes</taxon>
        <taxon>Kitasatosporales</taxon>
        <taxon>Streptomycetaceae</taxon>
        <taxon>Streptomyces</taxon>
    </lineage>
</organism>
<dbReference type="OrthoDB" id="4350534at2"/>
<accession>A0A1W7D2X6</accession>
<evidence type="ECO:0000256" key="2">
    <source>
        <dbReference type="SAM" id="Phobius"/>
    </source>
</evidence>
<feature type="transmembrane region" description="Helical" evidence="2">
    <location>
        <begin position="52"/>
        <end position="71"/>
    </location>
</feature>
<dbReference type="Pfam" id="PF19803">
    <property type="entry name" value="DUF6286"/>
    <property type="match status" value="1"/>
</dbReference>
<evidence type="ECO:0000313" key="4">
    <source>
        <dbReference type="EMBL" id="ARQ71421.1"/>
    </source>
</evidence>
<feature type="domain" description="DUF6286" evidence="3">
    <location>
        <begin position="110"/>
        <end position="213"/>
    </location>
</feature>
<keyword evidence="2" id="KW-1133">Transmembrane helix</keyword>
<keyword evidence="2" id="KW-0472">Membrane</keyword>
<reference evidence="4 5" key="1">
    <citation type="submission" date="2017-05" db="EMBL/GenBank/DDBJ databases">
        <title>Complete genome sequence of Streptomyces sp. SCSIO 03032 revealed the diverse biosynthetic pathways for its bioactive secondary metabolites.</title>
        <authorList>
            <person name="Ma L."/>
            <person name="Zhu Y."/>
            <person name="Zhang W."/>
            <person name="Zhang G."/>
            <person name="Tian X."/>
            <person name="Zhang S."/>
            <person name="Zhang C."/>
        </authorList>
    </citation>
    <scope>NUCLEOTIDE SEQUENCE [LARGE SCALE GENOMIC DNA]</scope>
    <source>
        <strain evidence="4 5">SCSIO 03032</strain>
    </source>
</reference>
<evidence type="ECO:0000256" key="1">
    <source>
        <dbReference type="SAM" id="MobiDB-lite"/>
    </source>
</evidence>
<feature type="transmembrane region" description="Helical" evidence="2">
    <location>
        <begin position="98"/>
        <end position="120"/>
    </location>
</feature>
<keyword evidence="2" id="KW-0812">Transmembrane</keyword>
<dbReference type="EMBL" id="CP021121">
    <property type="protein sequence ID" value="ARQ71421.1"/>
    <property type="molecule type" value="Genomic_DNA"/>
</dbReference>
<evidence type="ECO:0000259" key="3">
    <source>
        <dbReference type="Pfam" id="PF19803"/>
    </source>
</evidence>
<keyword evidence="5" id="KW-1185">Reference proteome</keyword>
<name>A0A1W7D2X6_9ACTN</name>
<protein>
    <recommendedName>
        <fullName evidence="3">DUF6286 domain-containing protein</fullName>
    </recommendedName>
</protein>
<gene>
    <name evidence="4" type="ORF">CAG99_23650</name>
</gene>
<feature type="compositionally biased region" description="Basic and acidic residues" evidence="1">
    <location>
        <begin position="1"/>
        <end position="22"/>
    </location>
</feature>
<proteinExistence type="predicted"/>
<dbReference type="Proteomes" id="UP000194218">
    <property type="component" value="Chromosome"/>
</dbReference>
<dbReference type="KEGG" id="smao:CAG99_23650"/>